<evidence type="ECO:0000259" key="2">
    <source>
        <dbReference type="PROSITE" id="PS50056"/>
    </source>
</evidence>
<protein>
    <recommendedName>
        <fullName evidence="2">Tyrosine specific protein phosphatases domain-containing protein</fullName>
    </recommendedName>
</protein>
<evidence type="ECO:0000256" key="1">
    <source>
        <dbReference type="SAM" id="MobiDB-lite"/>
    </source>
</evidence>
<dbReference type="InterPro" id="IPR043502">
    <property type="entry name" value="DNA/RNA_pol_sf"/>
</dbReference>
<feature type="region of interest" description="Disordered" evidence="1">
    <location>
        <begin position="26"/>
        <end position="76"/>
    </location>
</feature>
<feature type="domain" description="Tyrosine specific protein phosphatases" evidence="2">
    <location>
        <begin position="1715"/>
        <end position="1762"/>
    </location>
</feature>
<sequence length="1795" mass="200880">MNVDEFASFASMLDKPDVDESLCSVPDQGVTHLPQDDLSNGPDLGNAFDLESMQSGPDTSEYHDGQSHHAAQSDTSFSRADVNKALFEARLQNLSDTELKYPWEAGVMGDIFSGPSDALALPALPAEYLSVSEHVQSLATTGGVADAAQKVVSRDLDMPFYSFAIKVRPDKDIFAQLEVLWTRAIDKWLQVFEVLGFPGELGAALENELHFTDPAEHGLVLRDALGVKSPRTAIKRGLALLQYFKWLQDTCAVWDPWNRAQCLAYLSSSDVRTPSASLGISFLEALRFARYVMQIPIHDALLSDPQLKGRAQRLLLTKDAYCPARPLKAHEVALLERMMLSKLDTIDLYMLGSVLFAIFSRSRWSDLQHMHRLWLDRNEFEGQFFGIIETETAFHKTATSLKNKMRFIPVVCPIQGITEVDWTPIWLGTFEELKAVPTSPLGDAELSEAADKRSYNAESAEDSESLASTSSSSSEADECGLSEPWVTSLKNNGVATFAKLSFAITSPGTVASDDQVTRFMGNLRPGVVATIADLSAFKRIFFESQTLMIHRFKSAAKGDDMTPKRMPAPERDARLALQRQHLRGLDISGPLEPAHSLYDMCAQMVDANLATYEVMKKWVDRMFAVFSQPAAPGFSKVSQAQLLRADRQAFVRLSETFTGSLKVMPMAGKPLDPLIERLENDVSVTYFMSPVPIQSNSSNASDSNKTDKKRQVEVGVGDRLGYFWNMLVGAFRNGLPGVSGVNLARLRAANRLYRFMSELIMTLDRLRITWTVENPWTSLLWLTSYWKIVDEKLKVWYCELHNCMFGGTRLKRTCLASNNRAVMALNILRHNDHEHAPWTIQDGVFDTAREAEYTPQLAKALAATILEAIAGALKLPNVSQVSKRLKLSHFHAIAAGKQPTKMTSLPTVPEFSHILVVNSLPHHFGFDVPDGCLQHCTVVQAGDNTYLVPCGSKLLRKTERKGVESRLFSLTVDRTPSLQALGDVDSGVAAIEGAHLVCNRGICARKEPQFKLEHLEVRGDCTDFVFGVRWSPEQFLEQAVLVGHPFREFSGLLPEVKLAREKLTSWSHEDLVNWRCKKLGEWLRLAKSLQGEEKAMKDRMPEARRRILERKRVALMRHLIRQEGYDDHTLADDIEFGFNLVGDCPKSSVLPSKLVPATISKDDLRRHSAKASKALRYMTRSSGDVELDAGLWTKTMTEVEKGWLIGPIPWEKLPVGAAVSRRFPLSQAGKIRPIDDLSQSQVNSTVNTFEQAMVDGPDVICSLATYLMRCLVDQGRPSCLKGRSLDLASAYRQLAIADESLRHSFLSVYDPESGSAKLFQQVALPFGSRSAVNAFIRRARFLQWIAAKVFILPLTCYFDDFVAFSMPSLCNNSQSTLCLMLDILGWRFDREGPKSDDFADNVSALGVLFDLTESERGMLRVRNTTKRIDDTTLILDDVLSNGRLVEKDALSLRGKLAFCDAFIFGRVGKLALQDITKHAYANPFVSQLSERLVESLRRLRGRLVSGSPRVLTCKMLETFFLFTDASFCRSSGGGFGAFLAAPDSAVISWFGIQIEAVRFARQAFVQWKATSAWVGSVAEEDYVTDQRDYSFRSIEAWPLDAAVIYKPTDRAALLLLLSLKAVCSLEDIVETTSLKVTVVVTMCAQEMKIAGAPTDWTKYFQEQDVFHIQCYLEDTTLKPARRWLEQVPDLVASCLRQWKIVCDQLWKQSMLAIAGDKSMHVLFHCFGGIHRSAGIWCAWLVVAYERSALEAVQLLLQKRPALCPWRNRPYVLEALWHLEGLRAEWRRDFSAAHRD</sequence>
<name>A0ABP0KPD3_9DINO</name>
<feature type="region of interest" description="Disordered" evidence="1">
    <location>
        <begin position="452"/>
        <end position="479"/>
    </location>
</feature>
<dbReference type="InterPro" id="IPR000387">
    <property type="entry name" value="Tyr_Pase_dom"/>
</dbReference>
<proteinExistence type="predicted"/>
<dbReference type="PROSITE" id="PS00383">
    <property type="entry name" value="TYR_PHOSPHATASE_1"/>
    <property type="match status" value="1"/>
</dbReference>
<dbReference type="InterPro" id="IPR016130">
    <property type="entry name" value="Tyr_Pase_AS"/>
</dbReference>
<accession>A0ABP0KPD3</accession>
<dbReference type="SUPFAM" id="SSF56672">
    <property type="entry name" value="DNA/RNA polymerases"/>
    <property type="match status" value="1"/>
</dbReference>
<evidence type="ECO:0000313" key="4">
    <source>
        <dbReference type="Proteomes" id="UP001642484"/>
    </source>
</evidence>
<dbReference type="PROSITE" id="PS50056">
    <property type="entry name" value="TYR_PHOSPHATASE_2"/>
    <property type="match status" value="1"/>
</dbReference>
<reference evidence="3 4" key="1">
    <citation type="submission" date="2024-02" db="EMBL/GenBank/DDBJ databases">
        <authorList>
            <person name="Chen Y."/>
            <person name="Shah S."/>
            <person name="Dougan E. K."/>
            <person name="Thang M."/>
            <person name="Chan C."/>
        </authorList>
    </citation>
    <scope>NUCLEOTIDE SEQUENCE [LARGE SCALE GENOMIC DNA]</scope>
</reference>
<dbReference type="Gene3D" id="3.90.190.10">
    <property type="entry name" value="Protein tyrosine phosphatase superfamily"/>
    <property type="match status" value="1"/>
</dbReference>
<evidence type="ECO:0000313" key="3">
    <source>
        <dbReference type="EMBL" id="CAK9028721.1"/>
    </source>
</evidence>
<feature type="compositionally biased region" description="Low complexity" evidence="1">
    <location>
        <begin position="465"/>
        <end position="474"/>
    </location>
</feature>
<dbReference type="InterPro" id="IPR029021">
    <property type="entry name" value="Prot-tyrosine_phosphatase-like"/>
</dbReference>
<dbReference type="SUPFAM" id="SSF52799">
    <property type="entry name" value="(Phosphotyrosine protein) phosphatases II"/>
    <property type="match status" value="1"/>
</dbReference>
<dbReference type="Proteomes" id="UP001642484">
    <property type="component" value="Unassembled WGS sequence"/>
</dbReference>
<keyword evidence="4" id="KW-1185">Reference proteome</keyword>
<comment type="caution">
    <text evidence="3">The sequence shown here is derived from an EMBL/GenBank/DDBJ whole genome shotgun (WGS) entry which is preliminary data.</text>
</comment>
<gene>
    <name evidence="3" type="ORF">CCMP2556_LOCUS17207</name>
</gene>
<dbReference type="EMBL" id="CAXAMN010009446">
    <property type="protein sequence ID" value="CAK9028721.1"/>
    <property type="molecule type" value="Genomic_DNA"/>
</dbReference>
<organism evidence="3 4">
    <name type="scientific">Durusdinium trenchii</name>
    <dbReference type="NCBI Taxonomy" id="1381693"/>
    <lineage>
        <taxon>Eukaryota</taxon>
        <taxon>Sar</taxon>
        <taxon>Alveolata</taxon>
        <taxon>Dinophyceae</taxon>
        <taxon>Suessiales</taxon>
        <taxon>Symbiodiniaceae</taxon>
        <taxon>Durusdinium</taxon>
    </lineage>
</organism>